<dbReference type="InterPro" id="IPR005467">
    <property type="entry name" value="His_kinase_dom"/>
</dbReference>
<protein>
    <recommendedName>
        <fullName evidence="2">histidine kinase</fullName>
        <ecNumber evidence="2">2.7.13.3</ecNumber>
    </recommendedName>
</protein>
<dbReference type="Gene3D" id="3.30.565.10">
    <property type="entry name" value="Histidine kinase-like ATPase, C-terminal domain"/>
    <property type="match status" value="2"/>
</dbReference>
<sequence>MSRHLRFAPEILARLGEELVPHPDLGVMELVRNAYDADATICTIRLLEADRAGGTLIVEDDGTGMDEDSIYDSFLLLGRSAKTSSPITPGGRQKVGEKGLGRLAALRLGAHVELETRPANTPGHAHVLVIDWTKYDSVHAVEDVPLTVINKTTSEPPGTRVTISRLREPFAEADIKRMARSVLLLTGPFPENSPFRAIFVSEEFDKLLADTSRAYLDQADFRLFAEIDPEGYAKATLHDWRGEVIHEAGHELVALNRKRGGRDVHLPFELAPRASLELWMFLKGGKSLSPLKNSPDRDRVWPWLDVVGGVHLIHRGLRVTPYGDPGNDWLELNARRTGSPEERPSTRTAVGRVVVGDDAQILQPKTDRTGFVETPSFVDLREFAIRATDWAAAVRLKDAEVRRREQVPKTRTRMKTAEDELRKTVRSLPPRYREIVERQVNTYRGETQQHVRAVERDLRLYRTLSTLGTSTAVFAHEVLGPASRLTRMVRALGQLIGNKVGQETYDAVFDEPMSRIGRSLDTVQAFANLSLEMVKKRKRDAADVDVDEVCREVVKLFSPYFNDRNISVKTEFDTQTMRVRSTVAEIEAIWANLLTNSAHALLRQDMPDRDREILIRTQSGEESVVLTIDDSGPGIRDMPIDEIWSPGRTSRTDGTGLGLTIVRDVVEELKGKNLAFETGELGGARIMVRLPAQPAPAAIKPPGALS</sequence>
<dbReference type="SMART" id="SM00387">
    <property type="entry name" value="HATPase_c"/>
    <property type="match status" value="1"/>
</dbReference>
<evidence type="ECO:0000313" key="11">
    <source>
        <dbReference type="Proteomes" id="UP000324101"/>
    </source>
</evidence>
<keyword evidence="8" id="KW-0902">Two-component regulatory system</keyword>
<organism evidence="10 11">
    <name type="scientific">Streptomyces venezuelae</name>
    <dbReference type="NCBI Taxonomy" id="54571"/>
    <lineage>
        <taxon>Bacteria</taxon>
        <taxon>Bacillati</taxon>
        <taxon>Actinomycetota</taxon>
        <taxon>Actinomycetes</taxon>
        <taxon>Kitasatosporales</taxon>
        <taxon>Streptomycetaceae</taxon>
        <taxon>Streptomyces</taxon>
    </lineage>
</organism>
<dbReference type="InterPro" id="IPR003594">
    <property type="entry name" value="HATPase_dom"/>
</dbReference>
<dbReference type="AlphaFoldDB" id="A0A5P2DTN6"/>
<evidence type="ECO:0000256" key="3">
    <source>
        <dbReference type="ARBA" id="ARBA00022553"/>
    </source>
</evidence>
<dbReference type="PANTHER" id="PTHR43065:SF10">
    <property type="entry name" value="PEROXIDE STRESS-ACTIVATED HISTIDINE KINASE MAK3"/>
    <property type="match status" value="1"/>
</dbReference>
<dbReference type="EC" id="2.7.13.3" evidence="2"/>
<evidence type="ECO:0000313" key="10">
    <source>
        <dbReference type="EMBL" id="QES56671.1"/>
    </source>
</evidence>
<evidence type="ECO:0000256" key="6">
    <source>
        <dbReference type="ARBA" id="ARBA00022777"/>
    </source>
</evidence>
<reference evidence="10 11" key="1">
    <citation type="submission" date="2018-05" db="EMBL/GenBank/DDBJ databases">
        <title>Streptomyces venezuelae.</title>
        <authorList>
            <person name="Kim W."/>
            <person name="Lee N."/>
            <person name="Cho B.-K."/>
        </authorList>
    </citation>
    <scope>NUCLEOTIDE SEQUENCE [LARGE SCALE GENOMIC DNA]</scope>
    <source>
        <strain evidence="10 11">ATCC 21018</strain>
    </source>
</reference>
<dbReference type="PANTHER" id="PTHR43065">
    <property type="entry name" value="SENSOR HISTIDINE KINASE"/>
    <property type="match status" value="1"/>
</dbReference>
<dbReference type="PROSITE" id="PS50109">
    <property type="entry name" value="HIS_KIN"/>
    <property type="match status" value="1"/>
</dbReference>
<dbReference type="Pfam" id="PF02518">
    <property type="entry name" value="HATPase_c"/>
    <property type="match status" value="1"/>
</dbReference>
<keyword evidence="5" id="KW-0547">Nucleotide-binding</keyword>
<name>A0A5P2DTN6_STRVZ</name>
<evidence type="ECO:0000256" key="4">
    <source>
        <dbReference type="ARBA" id="ARBA00022679"/>
    </source>
</evidence>
<dbReference type="PRINTS" id="PR00344">
    <property type="entry name" value="BCTRLSENSOR"/>
</dbReference>
<evidence type="ECO:0000256" key="7">
    <source>
        <dbReference type="ARBA" id="ARBA00022840"/>
    </source>
</evidence>
<dbReference type="Pfam" id="PF13589">
    <property type="entry name" value="HATPase_c_3"/>
    <property type="match status" value="1"/>
</dbReference>
<keyword evidence="7" id="KW-0067">ATP-binding</keyword>
<dbReference type="OrthoDB" id="9816482at2"/>
<comment type="catalytic activity">
    <reaction evidence="1">
        <text>ATP + protein L-histidine = ADP + protein N-phospho-L-histidine.</text>
        <dbReference type="EC" id="2.7.13.3"/>
    </reaction>
</comment>
<evidence type="ECO:0000256" key="1">
    <source>
        <dbReference type="ARBA" id="ARBA00000085"/>
    </source>
</evidence>
<dbReference type="EMBL" id="CP029189">
    <property type="protein sequence ID" value="QES56671.1"/>
    <property type="molecule type" value="Genomic_DNA"/>
</dbReference>
<dbReference type="SUPFAM" id="SSF55874">
    <property type="entry name" value="ATPase domain of HSP90 chaperone/DNA topoisomerase II/histidine kinase"/>
    <property type="match status" value="2"/>
</dbReference>
<dbReference type="GO" id="GO:0004673">
    <property type="term" value="F:protein histidine kinase activity"/>
    <property type="evidence" value="ECO:0007669"/>
    <property type="project" value="UniProtKB-EC"/>
</dbReference>
<evidence type="ECO:0000259" key="9">
    <source>
        <dbReference type="PROSITE" id="PS50109"/>
    </source>
</evidence>
<dbReference type="GO" id="GO:0005524">
    <property type="term" value="F:ATP binding"/>
    <property type="evidence" value="ECO:0007669"/>
    <property type="project" value="UniProtKB-KW"/>
</dbReference>
<feature type="domain" description="Histidine kinase" evidence="9">
    <location>
        <begin position="473"/>
        <end position="694"/>
    </location>
</feature>
<dbReference type="InterPro" id="IPR004358">
    <property type="entry name" value="Sig_transdc_His_kin-like_C"/>
</dbReference>
<evidence type="ECO:0000256" key="8">
    <source>
        <dbReference type="ARBA" id="ARBA00023012"/>
    </source>
</evidence>
<keyword evidence="4" id="KW-0808">Transferase</keyword>
<proteinExistence type="predicted"/>
<evidence type="ECO:0000256" key="2">
    <source>
        <dbReference type="ARBA" id="ARBA00012438"/>
    </source>
</evidence>
<dbReference type="InterPro" id="IPR036890">
    <property type="entry name" value="HATPase_C_sf"/>
</dbReference>
<dbReference type="Proteomes" id="UP000324101">
    <property type="component" value="Chromosome"/>
</dbReference>
<gene>
    <name evidence="10" type="ORF">DEJ51_22875</name>
</gene>
<dbReference type="GO" id="GO:0000160">
    <property type="term" value="P:phosphorelay signal transduction system"/>
    <property type="evidence" value="ECO:0007669"/>
    <property type="project" value="UniProtKB-KW"/>
</dbReference>
<keyword evidence="3" id="KW-0597">Phosphoprotein</keyword>
<evidence type="ECO:0000256" key="5">
    <source>
        <dbReference type="ARBA" id="ARBA00022741"/>
    </source>
</evidence>
<keyword evidence="6 10" id="KW-0418">Kinase</keyword>
<accession>A0A5P2DTN6</accession>